<dbReference type="InterPro" id="IPR025669">
    <property type="entry name" value="AAA_dom"/>
</dbReference>
<proteinExistence type="predicted"/>
<protein>
    <submittedName>
        <fullName evidence="2">ParA family protein</fullName>
    </submittedName>
</protein>
<dbReference type="InterPro" id="IPR027417">
    <property type="entry name" value="P-loop_NTPase"/>
</dbReference>
<dbReference type="Proteomes" id="UP000269041">
    <property type="component" value="Unassembled WGS sequence"/>
</dbReference>
<evidence type="ECO:0000313" key="3">
    <source>
        <dbReference type="Proteomes" id="UP000269041"/>
    </source>
</evidence>
<feature type="domain" description="AAA" evidence="1">
    <location>
        <begin position="110"/>
        <end position="287"/>
    </location>
</feature>
<dbReference type="CDD" id="cd02042">
    <property type="entry name" value="ParAB_family"/>
    <property type="match status" value="1"/>
</dbReference>
<gene>
    <name evidence="2" type="ORF">EJA03_13845</name>
</gene>
<dbReference type="InterPro" id="IPR050678">
    <property type="entry name" value="DNA_Partitioning_ATPase"/>
</dbReference>
<name>A0A3R9EHD5_9VIBR</name>
<sequence>MLLSQINELGKKAKSSRIVRSQIQQEVKQEVTSRTYSQRELQRLLRFTNKPIAMNTLKDVMLTMGEAGCNFPKTSTNQYKLSIENCYEVADYLGVQKYRDGNLDSFVCILQNLKGGVGKSLGTNMLADALKLLDRYVLLQNRVLVIDLDPQGTSTQQLLPGFEISDSDLTSILAMATVGVTKEDLINHGIKKTSTTGVDILPCGTADGFLADDLDSEEICNGEKYFNLLKERIIKPLSKHYDFILLDAGPHMDKVMKNCLAAANGIVIPIPPTFYNWDSTIRFVERLPEVLSDMVTDGMSLENLRFIGAYTSKDTSHKQQHDIDIYESAITEMYEIFGHQFVMKHSLPAEEAYERCTDSSSTIFSVLKKDYTGSKDAYSRALTTATNWAQELIEMLMHYHKSN</sequence>
<reference evidence="2 3" key="1">
    <citation type="submission" date="2018-12" db="EMBL/GenBank/DDBJ databases">
        <title>Genomic taxonomy of the Vibrionaceae family.</title>
        <authorList>
            <person name="Gomez-Gil B."/>
            <person name="Enciso-Ibarra K."/>
        </authorList>
    </citation>
    <scope>NUCLEOTIDE SEQUENCE [LARGE SCALE GENOMIC DNA]</scope>
    <source>
        <strain evidence="2 3">CAIM 594</strain>
    </source>
</reference>
<dbReference type="OrthoDB" id="6289637at2"/>
<dbReference type="SUPFAM" id="SSF52540">
    <property type="entry name" value="P-loop containing nucleoside triphosphate hydrolases"/>
    <property type="match status" value="1"/>
</dbReference>
<organism evidence="2 3">
    <name type="scientific">Vibrio pectenicida</name>
    <dbReference type="NCBI Taxonomy" id="62763"/>
    <lineage>
        <taxon>Bacteria</taxon>
        <taxon>Pseudomonadati</taxon>
        <taxon>Pseudomonadota</taxon>
        <taxon>Gammaproteobacteria</taxon>
        <taxon>Vibrionales</taxon>
        <taxon>Vibrionaceae</taxon>
        <taxon>Vibrio</taxon>
    </lineage>
</organism>
<dbReference type="PANTHER" id="PTHR13696:SF98">
    <property type="entry name" value="PLASMID PARTITION PROTEIN A"/>
    <property type="match status" value="1"/>
</dbReference>
<keyword evidence="3" id="KW-1185">Reference proteome</keyword>
<comment type="caution">
    <text evidence="2">The sequence shown here is derived from an EMBL/GenBank/DDBJ whole genome shotgun (WGS) entry which is preliminary data.</text>
</comment>
<evidence type="ECO:0000259" key="1">
    <source>
        <dbReference type="Pfam" id="PF13614"/>
    </source>
</evidence>
<dbReference type="AlphaFoldDB" id="A0A3R9EHD5"/>
<dbReference type="PANTHER" id="PTHR13696">
    <property type="entry name" value="P-LOOP CONTAINING NUCLEOSIDE TRIPHOSPHATE HYDROLASE"/>
    <property type="match status" value="1"/>
</dbReference>
<accession>A0A3R9EHD5</accession>
<dbReference type="Gene3D" id="1.10.1660.30">
    <property type="match status" value="1"/>
</dbReference>
<dbReference type="RefSeq" id="WP_125322332.1">
    <property type="nucleotide sequence ID" value="NZ_AP024891.1"/>
</dbReference>
<evidence type="ECO:0000313" key="2">
    <source>
        <dbReference type="EMBL" id="RSD30473.1"/>
    </source>
</evidence>
<dbReference type="Gene3D" id="3.40.50.300">
    <property type="entry name" value="P-loop containing nucleotide triphosphate hydrolases"/>
    <property type="match status" value="1"/>
</dbReference>
<dbReference type="EMBL" id="RSFA01000066">
    <property type="protein sequence ID" value="RSD30473.1"/>
    <property type="molecule type" value="Genomic_DNA"/>
</dbReference>
<dbReference type="Pfam" id="PF13614">
    <property type="entry name" value="AAA_31"/>
    <property type="match status" value="1"/>
</dbReference>